<dbReference type="OrthoDB" id="10588796at2759"/>
<dbReference type="EMBL" id="KZ678161">
    <property type="protein sequence ID" value="PSN59215.1"/>
    <property type="molecule type" value="Genomic_DNA"/>
</dbReference>
<dbReference type="Proteomes" id="UP000240883">
    <property type="component" value="Unassembled WGS sequence"/>
</dbReference>
<proteinExistence type="predicted"/>
<dbReference type="AlphaFoldDB" id="A0A2T2N196"/>
<keyword evidence="2" id="KW-1185">Reference proteome</keyword>
<organism evidence="1 2">
    <name type="scientific">Corynespora cassiicola Philippines</name>
    <dbReference type="NCBI Taxonomy" id="1448308"/>
    <lineage>
        <taxon>Eukaryota</taxon>
        <taxon>Fungi</taxon>
        <taxon>Dikarya</taxon>
        <taxon>Ascomycota</taxon>
        <taxon>Pezizomycotina</taxon>
        <taxon>Dothideomycetes</taxon>
        <taxon>Pleosporomycetidae</taxon>
        <taxon>Pleosporales</taxon>
        <taxon>Corynesporascaceae</taxon>
        <taxon>Corynespora</taxon>
    </lineage>
</organism>
<protein>
    <submittedName>
        <fullName evidence="1">Uncharacterized protein</fullName>
    </submittedName>
</protein>
<evidence type="ECO:0000313" key="2">
    <source>
        <dbReference type="Proteomes" id="UP000240883"/>
    </source>
</evidence>
<name>A0A2T2N196_CORCC</name>
<gene>
    <name evidence="1" type="ORF">BS50DRAFT_261215</name>
</gene>
<accession>A0A2T2N196</accession>
<evidence type="ECO:0000313" key="1">
    <source>
        <dbReference type="EMBL" id="PSN59215.1"/>
    </source>
</evidence>
<sequence>MGLLFTQKDDDLLYIIKRAAEKLEVGTWANLSAVYNDLATSSMTKERLKSRYMAMDKTAAESRTSDPAWDRAKIEAEERLRALCEASPAYVYINAANRQHRQEYCL</sequence>
<reference evidence="1 2" key="1">
    <citation type="journal article" date="2018" name="Front. Microbiol.">
        <title>Genome-Wide Analysis of Corynespora cassiicola Leaf Fall Disease Putative Effectors.</title>
        <authorList>
            <person name="Lopez D."/>
            <person name="Ribeiro S."/>
            <person name="Label P."/>
            <person name="Fumanal B."/>
            <person name="Venisse J.S."/>
            <person name="Kohler A."/>
            <person name="de Oliveira R.R."/>
            <person name="Labutti K."/>
            <person name="Lipzen A."/>
            <person name="Lail K."/>
            <person name="Bauer D."/>
            <person name="Ohm R.A."/>
            <person name="Barry K.W."/>
            <person name="Spatafora J."/>
            <person name="Grigoriev I.V."/>
            <person name="Martin F.M."/>
            <person name="Pujade-Renaud V."/>
        </authorList>
    </citation>
    <scope>NUCLEOTIDE SEQUENCE [LARGE SCALE GENOMIC DNA]</scope>
    <source>
        <strain evidence="1 2">Philippines</strain>
    </source>
</reference>